<dbReference type="SUPFAM" id="SSF51735">
    <property type="entry name" value="NAD(P)-binding Rossmann-fold domains"/>
    <property type="match status" value="1"/>
</dbReference>
<accession>A0A812NJG3</accession>
<keyword evidence="9" id="KW-0520">NAD</keyword>
<feature type="transmembrane region" description="Helical" evidence="12">
    <location>
        <begin position="336"/>
        <end position="358"/>
    </location>
</feature>
<dbReference type="GO" id="GO:0008750">
    <property type="term" value="F:proton-translocating NAD(P)+ transhydrogenase activity"/>
    <property type="evidence" value="ECO:0007669"/>
    <property type="project" value="UniProtKB-EC"/>
</dbReference>
<dbReference type="InterPro" id="IPR036291">
    <property type="entry name" value="NAD(P)-bd_dom_sf"/>
</dbReference>
<dbReference type="GO" id="GO:0006740">
    <property type="term" value="P:NADPH regeneration"/>
    <property type="evidence" value="ECO:0007669"/>
    <property type="project" value="TreeGrafter"/>
</dbReference>
<gene>
    <name evidence="14" type="primary">pntA</name>
    <name evidence="14" type="ORF">SNEC2469_LOCUS8143</name>
</gene>
<evidence type="ECO:0000256" key="6">
    <source>
        <dbReference type="ARBA" id="ARBA00022857"/>
    </source>
</evidence>
<keyword evidence="3" id="KW-1003">Cell membrane</keyword>
<dbReference type="AlphaFoldDB" id="A0A812NJG3"/>
<comment type="caution">
    <text evidence="14">The sequence shown here is derived from an EMBL/GenBank/DDBJ whole genome shotgun (WGS) entry which is preliminary data.</text>
</comment>
<feature type="transmembrane region" description="Helical" evidence="12">
    <location>
        <begin position="285"/>
        <end position="303"/>
    </location>
</feature>
<dbReference type="Proteomes" id="UP000601435">
    <property type="component" value="Unassembled WGS sequence"/>
</dbReference>
<keyword evidence="8 12" id="KW-1133">Transmembrane helix</keyword>
<evidence type="ECO:0000256" key="3">
    <source>
        <dbReference type="ARBA" id="ARBA00022475"/>
    </source>
</evidence>
<evidence type="ECO:0000259" key="13">
    <source>
        <dbReference type="SMART" id="SM01002"/>
    </source>
</evidence>
<keyword evidence="4" id="KW-0997">Cell inner membrane</keyword>
<dbReference type="GO" id="GO:0050661">
    <property type="term" value="F:NADP binding"/>
    <property type="evidence" value="ECO:0007669"/>
    <property type="project" value="TreeGrafter"/>
</dbReference>
<dbReference type="SMART" id="SM01002">
    <property type="entry name" value="AlaDh_PNT_C"/>
    <property type="match status" value="1"/>
</dbReference>
<dbReference type="Pfam" id="PF12769">
    <property type="entry name" value="PNTB_4TM"/>
    <property type="match status" value="1"/>
</dbReference>
<dbReference type="OrthoDB" id="293646at2759"/>
<dbReference type="Pfam" id="PF01262">
    <property type="entry name" value="AlaDh_PNT_C"/>
    <property type="match status" value="1"/>
</dbReference>
<keyword evidence="10 12" id="KW-0472">Membrane</keyword>
<evidence type="ECO:0000256" key="4">
    <source>
        <dbReference type="ARBA" id="ARBA00022519"/>
    </source>
</evidence>
<feature type="transmembrane region" description="Helical" evidence="12">
    <location>
        <begin position="310"/>
        <end position="330"/>
    </location>
</feature>
<keyword evidence="7" id="KW-1278">Translocase</keyword>
<evidence type="ECO:0000256" key="1">
    <source>
        <dbReference type="ARBA" id="ARBA00004429"/>
    </source>
</evidence>
<dbReference type="PANTHER" id="PTHR10160:SF19">
    <property type="entry name" value="PROTON-TRANSLOCATING NAD(P)(+) TRANSHYDROGENASE"/>
    <property type="match status" value="1"/>
</dbReference>
<evidence type="ECO:0000313" key="14">
    <source>
        <dbReference type="EMBL" id="CAE7323626.1"/>
    </source>
</evidence>
<organism evidence="14 15">
    <name type="scientific">Symbiodinium necroappetens</name>
    <dbReference type="NCBI Taxonomy" id="1628268"/>
    <lineage>
        <taxon>Eukaryota</taxon>
        <taxon>Sar</taxon>
        <taxon>Alveolata</taxon>
        <taxon>Dinophyceae</taxon>
        <taxon>Suessiales</taxon>
        <taxon>Symbiodiniaceae</taxon>
        <taxon>Symbiodinium</taxon>
    </lineage>
</organism>
<comment type="subcellular location">
    <subcellularLocation>
        <location evidence="1">Cell inner membrane</location>
        <topology evidence="1">Multi-pass membrane protein</topology>
    </subcellularLocation>
</comment>
<evidence type="ECO:0000256" key="11">
    <source>
        <dbReference type="ARBA" id="ARBA00048202"/>
    </source>
</evidence>
<dbReference type="InterPro" id="IPR007698">
    <property type="entry name" value="AlaDH/PNT_NAD(H)-bd"/>
</dbReference>
<keyword evidence="6" id="KW-0521">NADP</keyword>
<comment type="catalytic activity">
    <reaction evidence="11">
        <text>NAD(+) + NADPH + H(+)(in) = NADH + NADP(+) + H(+)(out)</text>
        <dbReference type="Rhea" id="RHEA:47992"/>
        <dbReference type="ChEBI" id="CHEBI:15378"/>
        <dbReference type="ChEBI" id="CHEBI:57540"/>
        <dbReference type="ChEBI" id="CHEBI:57783"/>
        <dbReference type="ChEBI" id="CHEBI:57945"/>
        <dbReference type="ChEBI" id="CHEBI:58349"/>
        <dbReference type="EC" id="7.1.1.1"/>
    </reaction>
</comment>
<dbReference type="InterPro" id="IPR024605">
    <property type="entry name" value="NADP_transhyd_a_C"/>
</dbReference>
<reference evidence="14" key="1">
    <citation type="submission" date="2021-02" db="EMBL/GenBank/DDBJ databases">
        <authorList>
            <person name="Dougan E. K."/>
            <person name="Rhodes N."/>
            <person name="Thang M."/>
            <person name="Chan C."/>
        </authorList>
    </citation>
    <scope>NUCLEOTIDE SEQUENCE</scope>
</reference>
<sequence>MEERRLHVLGAGVAGLSAIATAHSLGCKVFANDVRDAAREQVESMGAQFIAVDAQGIAGEGAGGYATVMGEDFTRAQIATYARVIPDMDVIVTTAMIPNRAAPELITSEMVASMRKGSVIIDLAAQTGGNCVYTEPNKAVVSPNGVTVVGETNYASQMASQSSEMLGSNFTAMLEVLGGAENFGGEHWDDPVVKPAIVARGGAVVWDPNPPRPPAAAPTGTAVEGNGIGGFGGASPMPLPPPEEAHAVIAWIQEHKDELALGVGGAVVLGLGLAVDIPEAEVTHLGYFVLSCLIGNFTVAGVTPALHTPLISVTNAISGIIVVGGMLQLSGPVLSARVACALAAVFLSSVNIVGGFAVTARMLDMFREDANPKKALAERSS</sequence>
<proteinExistence type="predicted"/>
<keyword evidence="5 12" id="KW-0812">Transmembrane</keyword>
<dbReference type="PANTHER" id="PTHR10160">
    <property type="entry name" value="NAD(P) TRANSHYDROGENASE"/>
    <property type="match status" value="1"/>
</dbReference>
<feature type="domain" description="Alanine dehydrogenase/pyridine nucleotide transhydrogenase NAD(H)-binding" evidence="13">
    <location>
        <begin position="1"/>
        <end position="150"/>
    </location>
</feature>
<evidence type="ECO:0000256" key="10">
    <source>
        <dbReference type="ARBA" id="ARBA00023136"/>
    </source>
</evidence>
<evidence type="ECO:0000256" key="12">
    <source>
        <dbReference type="SAM" id="Phobius"/>
    </source>
</evidence>
<evidence type="ECO:0000313" key="15">
    <source>
        <dbReference type="Proteomes" id="UP000601435"/>
    </source>
</evidence>
<evidence type="ECO:0000256" key="5">
    <source>
        <dbReference type="ARBA" id="ARBA00022692"/>
    </source>
</evidence>
<evidence type="ECO:0000256" key="2">
    <source>
        <dbReference type="ARBA" id="ARBA00012943"/>
    </source>
</evidence>
<name>A0A812NJG3_9DINO</name>
<evidence type="ECO:0000256" key="9">
    <source>
        <dbReference type="ARBA" id="ARBA00023027"/>
    </source>
</evidence>
<protein>
    <recommendedName>
        <fullName evidence="2">proton-translocating NAD(P)(+) transhydrogenase</fullName>
        <ecNumber evidence="2">7.1.1.1</ecNumber>
    </recommendedName>
</protein>
<keyword evidence="15" id="KW-1185">Reference proteome</keyword>
<dbReference type="EC" id="7.1.1.1" evidence="2"/>
<dbReference type="Gene3D" id="3.40.50.720">
    <property type="entry name" value="NAD(P)-binding Rossmann-like Domain"/>
    <property type="match status" value="2"/>
</dbReference>
<dbReference type="EMBL" id="CAJNJA010013543">
    <property type="protein sequence ID" value="CAE7323626.1"/>
    <property type="molecule type" value="Genomic_DNA"/>
</dbReference>
<evidence type="ECO:0000256" key="8">
    <source>
        <dbReference type="ARBA" id="ARBA00022989"/>
    </source>
</evidence>
<evidence type="ECO:0000256" key="7">
    <source>
        <dbReference type="ARBA" id="ARBA00022967"/>
    </source>
</evidence>
<dbReference type="GO" id="GO:0005886">
    <property type="term" value="C:plasma membrane"/>
    <property type="evidence" value="ECO:0007669"/>
    <property type="project" value="UniProtKB-SubCell"/>
</dbReference>